<dbReference type="AlphaFoldDB" id="A0A381DJ18"/>
<organism evidence="2 3">
    <name type="scientific">Campylobacter sputorum subsp. sputorum</name>
    <dbReference type="NCBI Taxonomy" id="32024"/>
    <lineage>
        <taxon>Bacteria</taxon>
        <taxon>Pseudomonadati</taxon>
        <taxon>Campylobacterota</taxon>
        <taxon>Epsilonproteobacteria</taxon>
        <taxon>Campylobacterales</taxon>
        <taxon>Campylobacteraceae</taxon>
        <taxon>Campylobacter</taxon>
    </lineage>
</organism>
<evidence type="ECO:0000259" key="1">
    <source>
        <dbReference type="Pfam" id="PF08447"/>
    </source>
</evidence>
<evidence type="ECO:0000313" key="3">
    <source>
        <dbReference type="Proteomes" id="UP000254920"/>
    </source>
</evidence>
<dbReference type="InterPro" id="IPR000014">
    <property type="entry name" value="PAS"/>
</dbReference>
<dbReference type="InterPro" id="IPR035965">
    <property type="entry name" value="PAS-like_dom_sf"/>
</dbReference>
<dbReference type="InterPro" id="IPR013655">
    <property type="entry name" value="PAS_fold_3"/>
</dbReference>
<dbReference type="STRING" id="32024.GCA_000788295_01849"/>
<name>A0A381DJ18_9BACT</name>
<protein>
    <submittedName>
        <fullName evidence="2">Methyl-accepting chemotaxis protein</fullName>
    </submittedName>
</protein>
<keyword evidence="3" id="KW-1185">Reference proteome</keyword>
<dbReference type="Gene3D" id="3.30.450.20">
    <property type="entry name" value="PAS domain"/>
    <property type="match status" value="1"/>
</dbReference>
<dbReference type="Proteomes" id="UP000254920">
    <property type="component" value="Unassembled WGS sequence"/>
</dbReference>
<dbReference type="Pfam" id="PF08447">
    <property type="entry name" value="PAS_3"/>
    <property type="match status" value="1"/>
</dbReference>
<dbReference type="SUPFAM" id="SSF55785">
    <property type="entry name" value="PYP-like sensor domain (PAS domain)"/>
    <property type="match status" value="1"/>
</dbReference>
<proteinExistence type="predicted"/>
<dbReference type="OrthoDB" id="9806477at2"/>
<reference evidence="2 3" key="1">
    <citation type="submission" date="2018-06" db="EMBL/GenBank/DDBJ databases">
        <authorList>
            <consortium name="Pathogen Informatics"/>
            <person name="Doyle S."/>
        </authorList>
    </citation>
    <scope>NUCLEOTIDE SEQUENCE [LARGE SCALE GENOMIC DNA]</scope>
    <source>
        <strain evidence="2 3">NCTC12475</strain>
    </source>
</reference>
<gene>
    <name evidence="2" type="primary">aer_1</name>
    <name evidence="2" type="ORF">NCTC12475_00900</name>
</gene>
<feature type="domain" description="PAS fold-3" evidence="1">
    <location>
        <begin position="30"/>
        <end position="114"/>
    </location>
</feature>
<dbReference type="GeneID" id="93091328"/>
<dbReference type="NCBIfam" id="TIGR00229">
    <property type="entry name" value="sensory_box"/>
    <property type="match status" value="1"/>
</dbReference>
<sequence length="170" mass="19694">MANLDTTAFQKEVDENAFLVSKTDTQGRITYCNEPFLKIVATTEKNLLGKPHNIIRHPDMPRVVFKILWEHITKQNEVFAYVKNRSFDNSYYWVFANITASVDQSGKTIGYYSVRRKPNKKALDIIIPLYKELLNAEKSGGMEESQKLLDSILAQKKLNYDEFVNNLQRL</sequence>
<dbReference type="RefSeq" id="WP_089183076.1">
    <property type="nucleotide sequence ID" value="NZ_CP043427.1"/>
</dbReference>
<accession>A0A381DJ18</accession>
<dbReference type="EMBL" id="UFVD01000001">
    <property type="protein sequence ID" value="SUX10693.1"/>
    <property type="molecule type" value="Genomic_DNA"/>
</dbReference>
<evidence type="ECO:0000313" key="2">
    <source>
        <dbReference type="EMBL" id="SUX10693.1"/>
    </source>
</evidence>
<dbReference type="CDD" id="cd00130">
    <property type="entry name" value="PAS"/>
    <property type="match status" value="1"/>
</dbReference>